<sequence length="64" mass="7243">MKKHIGTYVCADCGYSHFMEFDSCPNCESDNVEARIPRMQNEEMSEADISELIAREMGGHEEVA</sequence>
<organism evidence="1">
    <name type="scientific">uncultured Caudovirales phage</name>
    <dbReference type="NCBI Taxonomy" id="2100421"/>
    <lineage>
        <taxon>Viruses</taxon>
        <taxon>Duplodnaviria</taxon>
        <taxon>Heunggongvirae</taxon>
        <taxon>Uroviricota</taxon>
        <taxon>Caudoviricetes</taxon>
        <taxon>Peduoviridae</taxon>
        <taxon>Maltschvirus</taxon>
        <taxon>Maltschvirus maltsch</taxon>
    </lineage>
</organism>
<accession>A0A6J5S0K7</accession>
<reference evidence="1" key="1">
    <citation type="submission" date="2020-05" db="EMBL/GenBank/DDBJ databases">
        <authorList>
            <person name="Chiriac C."/>
            <person name="Salcher M."/>
            <person name="Ghai R."/>
            <person name="Kavagutti S V."/>
        </authorList>
    </citation>
    <scope>NUCLEOTIDE SEQUENCE</scope>
</reference>
<name>A0A6J5S0K7_9CAUD</name>
<protein>
    <submittedName>
        <fullName evidence="1">Uncharacterized protein</fullName>
    </submittedName>
</protein>
<dbReference type="EMBL" id="LR797306">
    <property type="protein sequence ID" value="CAB4200337.1"/>
    <property type="molecule type" value="Genomic_DNA"/>
</dbReference>
<proteinExistence type="predicted"/>
<gene>
    <name evidence="1" type="ORF">UFOVP1351_36</name>
</gene>
<evidence type="ECO:0000313" key="1">
    <source>
        <dbReference type="EMBL" id="CAB4200337.1"/>
    </source>
</evidence>